<feature type="transmembrane region" description="Helical" evidence="1">
    <location>
        <begin position="52"/>
        <end position="74"/>
    </location>
</feature>
<feature type="transmembrane region" description="Helical" evidence="1">
    <location>
        <begin position="12"/>
        <end position="32"/>
    </location>
</feature>
<evidence type="ECO:0008006" key="4">
    <source>
        <dbReference type="Google" id="ProtNLM"/>
    </source>
</evidence>
<dbReference type="EMBL" id="CP120687">
    <property type="protein sequence ID" value="WFB39998.1"/>
    <property type="molecule type" value="Genomic_DNA"/>
</dbReference>
<keyword evidence="1" id="KW-1133">Transmembrane helix</keyword>
<reference evidence="2 3" key="1">
    <citation type="submission" date="2023-03" db="EMBL/GenBank/DDBJ databases">
        <authorList>
            <person name="Ruckert-Reed C."/>
        </authorList>
    </citation>
    <scope>NUCLEOTIDE SEQUENCE [LARGE SCALE GENOMIC DNA]</scope>
    <source>
        <strain evidence="2 3">DSM 115425</strain>
    </source>
</reference>
<keyword evidence="1" id="KW-0472">Membrane</keyword>
<feature type="transmembrane region" description="Helical" evidence="1">
    <location>
        <begin position="230"/>
        <end position="254"/>
    </location>
</feature>
<gene>
    <name evidence="2" type="ORF">LHUE1_000768</name>
</gene>
<accession>A0ABY8DYB9</accession>
<organism evidence="2 3">
    <name type="scientific">Lacticaseibacillus huelsenbergensis</name>
    <dbReference type="NCBI Taxonomy" id="3035291"/>
    <lineage>
        <taxon>Bacteria</taxon>
        <taxon>Bacillati</taxon>
        <taxon>Bacillota</taxon>
        <taxon>Bacilli</taxon>
        <taxon>Lactobacillales</taxon>
        <taxon>Lactobacillaceae</taxon>
        <taxon>Lacticaseibacillus</taxon>
    </lineage>
</organism>
<keyword evidence="1" id="KW-0812">Transmembrane</keyword>
<dbReference type="Proteomes" id="UP001220228">
    <property type="component" value="Chromosome"/>
</dbReference>
<feature type="transmembrane region" description="Helical" evidence="1">
    <location>
        <begin position="161"/>
        <end position="185"/>
    </location>
</feature>
<feature type="transmembrane region" description="Helical" evidence="1">
    <location>
        <begin position="191"/>
        <end position="209"/>
    </location>
</feature>
<proteinExistence type="predicted"/>
<feature type="transmembrane region" description="Helical" evidence="1">
    <location>
        <begin position="95"/>
        <end position="123"/>
    </location>
</feature>
<protein>
    <recommendedName>
        <fullName evidence="4">ABC transporter permease</fullName>
    </recommendedName>
</protein>
<evidence type="ECO:0000256" key="1">
    <source>
        <dbReference type="SAM" id="Phobius"/>
    </source>
</evidence>
<evidence type="ECO:0000313" key="2">
    <source>
        <dbReference type="EMBL" id="WFB39998.1"/>
    </source>
</evidence>
<name>A0ABY8DYB9_9LACO</name>
<evidence type="ECO:0000313" key="3">
    <source>
        <dbReference type="Proteomes" id="UP001220228"/>
    </source>
</evidence>
<keyword evidence="3" id="KW-1185">Reference proteome</keyword>
<dbReference type="RefSeq" id="WP_049171797.1">
    <property type="nucleotide sequence ID" value="NZ_CP120687.1"/>
</dbReference>
<sequence length="261" mass="28618">MAFLWLRLPKKRVVLAGVIALSICALQMIQLLKPIPAGNSPYTRWLSIDPFSFLPIIFFILLPLIASIPAGTLLKNDVDSGLFAKVKLQSPLQKVMWSYIGIAFLTGFAIIALALLLNLAVYFTVLPNIKPDNLLNSNILLINQNTLLVSLYYAHPLLHAAISILFASIWAGLFSVFVTVTAIWIKNAFVAMSLGLVAQIVVLMLNSFIKLPNSVSYSPADFLHEMSPTANVNLAVTGIVTLLMLIYCIVFSQIGVKHLVP</sequence>